<reference evidence="5 6" key="1">
    <citation type="submission" date="2018-08" db="EMBL/GenBank/DDBJ databases">
        <title>Chryseobacterium nematophagum: a novel matrix digesting pathogen of nematodes.</title>
        <authorList>
            <person name="Page A."/>
            <person name="Roberts M."/>
            <person name="Felix M.-A."/>
            <person name="Weir W."/>
        </authorList>
    </citation>
    <scope>NUCLEOTIDE SEQUENCE [LARGE SCALE GENOMIC DNA]</scope>
    <source>
        <strain evidence="5 6">JUb275</strain>
    </source>
</reference>
<sequence length="304" mass="34566">MTFNNPYVVCFGEILWDIFPDGSRAGGAPFNAAYHIHKSGIDVKMLSKVGDDELGQKLLDRIKSWGLATDYIQIDNEHPTSTVIATIDEDNEASYDIVNHVAWDYINILSIHEELVSKAEAFIFGSLSARNEKTRETLFSLLEHAKLKIFDVNFRPPYIDVECIKFLLHKADIVKMNKAEMKLIIQFLGKEYTDEEKCALAIMEYFNIKEIVLTKGSQGARYFINNRDYNFAALPIVISDTVGSGDSFLSGFISKRIQGKSQEEIMKEAIALGAFITSKSGACPEYDYQEFEDFRDRNYEKNEI</sequence>
<organism evidence="5 6">
    <name type="scientific">Chryseobacterium nematophagum</name>
    <dbReference type="NCBI Taxonomy" id="2305228"/>
    <lineage>
        <taxon>Bacteria</taxon>
        <taxon>Pseudomonadati</taxon>
        <taxon>Bacteroidota</taxon>
        <taxon>Flavobacteriia</taxon>
        <taxon>Flavobacteriales</taxon>
        <taxon>Weeksellaceae</taxon>
        <taxon>Chryseobacterium group</taxon>
        <taxon>Chryseobacterium</taxon>
    </lineage>
</organism>
<protein>
    <submittedName>
        <fullName evidence="5">Carbohydrate kinase</fullName>
    </submittedName>
</protein>
<dbReference type="InterPro" id="IPR050306">
    <property type="entry name" value="PfkB_Carbo_kinase"/>
</dbReference>
<dbReference type="CDD" id="cd01167">
    <property type="entry name" value="bac_FRK"/>
    <property type="match status" value="1"/>
</dbReference>
<dbReference type="InterPro" id="IPR011611">
    <property type="entry name" value="PfkB_dom"/>
</dbReference>
<keyword evidence="6" id="KW-1185">Reference proteome</keyword>
<dbReference type="RefSeq" id="WP_122547060.1">
    <property type="nucleotide sequence ID" value="NZ_QWIV01000013.1"/>
</dbReference>
<name>A0A3M7LEJ0_9FLAO</name>
<dbReference type="PANTHER" id="PTHR43085:SF57">
    <property type="entry name" value="CARBOHYDRATE KINASE PFKB DOMAIN-CONTAINING PROTEIN"/>
    <property type="match status" value="1"/>
</dbReference>
<evidence type="ECO:0000313" key="6">
    <source>
        <dbReference type="Proteomes" id="UP000267524"/>
    </source>
</evidence>
<dbReference type="SUPFAM" id="SSF53613">
    <property type="entry name" value="Ribokinase-like"/>
    <property type="match status" value="1"/>
</dbReference>
<dbReference type="Proteomes" id="UP000267524">
    <property type="component" value="Unassembled WGS sequence"/>
</dbReference>
<dbReference type="InterPro" id="IPR002173">
    <property type="entry name" value="Carboh/pur_kinase_PfkB_CS"/>
</dbReference>
<evidence type="ECO:0000256" key="2">
    <source>
        <dbReference type="ARBA" id="ARBA00022679"/>
    </source>
</evidence>
<keyword evidence="3 5" id="KW-0418">Kinase</keyword>
<feature type="domain" description="Carbohydrate kinase PfkB" evidence="4">
    <location>
        <begin position="24"/>
        <end position="283"/>
    </location>
</feature>
<comment type="similarity">
    <text evidence="1">Belongs to the carbohydrate kinase PfkB family.</text>
</comment>
<dbReference type="PROSITE" id="PS00584">
    <property type="entry name" value="PFKB_KINASES_2"/>
    <property type="match status" value="1"/>
</dbReference>
<dbReference type="AlphaFoldDB" id="A0A3M7LEJ0"/>
<dbReference type="Pfam" id="PF00294">
    <property type="entry name" value="PfkB"/>
    <property type="match status" value="1"/>
</dbReference>
<evidence type="ECO:0000259" key="4">
    <source>
        <dbReference type="Pfam" id="PF00294"/>
    </source>
</evidence>
<evidence type="ECO:0000256" key="1">
    <source>
        <dbReference type="ARBA" id="ARBA00010688"/>
    </source>
</evidence>
<comment type="caution">
    <text evidence="5">The sequence shown here is derived from an EMBL/GenBank/DDBJ whole genome shotgun (WGS) entry which is preliminary data.</text>
</comment>
<dbReference type="InterPro" id="IPR029056">
    <property type="entry name" value="Ribokinase-like"/>
</dbReference>
<dbReference type="GO" id="GO:0016301">
    <property type="term" value="F:kinase activity"/>
    <property type="evidence" value="ECO:0007669"/>
    <property type="project" value="UniProtKB-KW"/>
</dbReference>
<gene>
    <name evidence="5" type="ORF">D1632_10075</name>
</gene>
<evidence type="ECO:0000256" key="3">
    <source>
        <dbReference type="ARBA" id="ARBA00022777"/>
    </source>
</evidence>
<proteinExistence type="inferred from homology"/>
<evidence type="ECO:0000313" key="5">
    <source>
        <dbReference type="EMBL" id="RMZ59936.1"/>
    </source>
</evidence>
<keyword evidence="2" id="KW-0808">Transferase</keyword>
<dbReference type="PANTHER" id="PTHR43085">
    <property type="entry name" value="HEXOKINASE FAMILY MEMBER"/>
    <property type="match status" value="1"/>
</dbReference>
<dbReference type="Gene3D" id="3.40.1190.20">
    <property type="match status" value="1"/>
</dbReference>
<accession>A0A3M7LEJ0</accession>
<dbReference type="EMBL" id="QWIV01000013">
    <property type="protein sequence ID" value="RMZ59936.1"/>
    <property type="molecule type" value="Genomic_DNA"/>
</dbReference>